<reference evidence="1" key="1">
    <citation type="submission" date="2022-07" db="EMBL/GenBank/DDBJ databases">
        <title>Genome sequencing of Photobacterium atrarenae GJH2-4.</title>
        <authorList>
            <person name="Park S.-J."/>
        </authorList>
    </citation>
    <scope>NUCLEOTIDE SEQUENCE</scope>
    <source>
        <strain evidence="1">GJH2-4</strain>
    </source>
</reference>
<dbReference type="RefSeq" id="WP_255391852.1">
    <property type="nucleotide sequence ID" value="NZ_CP101509.1"/>
</dbReference>
<dbReference type="Proteomes" id="UP001057998">
    <property type="component" value="Chromosome 2"/>
</dbReference>
<protein>
    <submittedName>
        <fullName evidence="1">Transcriptional regulator</fullName>
    </submittedName>
</protein>
<name>A0ABY5GQC8_9GAMM</name>
<evidence type="ECO:0000313" key="2">
    <source>
        <dbReference type="Proteomes" id="UP001057998"/>
    </source>
</evidence>
<proteinExistence type="predicted"/>
<organism evidence="1 2">
    <name type="scientific">Photobacterium atrarenae</name>
    <dbReference type="NCBI Taxonomy" id="865757"/>
    <lineage>
        <taxon>Bacteria</taxon>
        <taxon>Pseudomonadati</taxon>
        <taxon>Pseudomonadota</taxon>
        <taxon>Gammaproteobacteria</taxon>
        <taxon>Vibrionales</taxon>
        <taxon>Vibrionaceae</taxon>
        <taxon>Photobacterium</taxon>
    </lineage>
</organism>
<keyword evidence="2" id="KW-1185">Reference proteome</keyword>
<dbReference type="EMBL" id="CP101509">
    <property type="protein sequence ID" value="UTV30493.1"/>
    <property type="molecule type" value="Genomic_DNA"/>
</dbReference>
<evidence type="ECO:0000313" key="1">
    <source>
        <dbReference type="EMBL" id="UTV30493.1"/>
    </source>
</evidence>
<accession>A0ABY5GQC8</accession>
<sequence length="263" mass="30291">MNISADYLLAALRETLKEKGVSYAQLSEYCCVPVSSLKRQFHNPSLGIDKITFYAGYLDTDLVQLSTLAAKLQQQDIKAISPQNNRIFAQYPYLYDFIYLLVSLQWSVEEIQQHYQLSEQSVIHYLRALEMMGYLETIEKTKVKLNAQKRFINEEDSPLDRLFVKRFKANQEKHSIRPAICMARINLTDEQITKLETQVYEQLTAFHLQNQRNSQASLKNIMLSFVPGEAIRLSDTLPEVDGSLLQAISQLQTDEAILQDEES</sequence>
<gene>
    <name evidence="1" type="ORF">NNL38_18130</name>
</gene>